<gene>
    <name evidence="2" type="ORF">ACFFK8_00645</name>
</gene>
<keyword evidence="3" id="KW-1185">Reference proteome</keyword>
<feature type="chain" id="PRO_5045258020" evidence="1">
    <location>
        <begin position="21"/>
        <end position="510"/>
    </location>
</feature>
<dbReference type="EMBL" id="JBHLZF010000001">
    <property type="protein sequence ID" value="MFB9896370.1"/>
    <property type="molecule type" value="Genomic_DNA"/>
</dbReference>
<feature type="signal peptide" evidence="1">
    <location>
        <begin position="1"/>
        <end position="20"/>
    </location>
</feature>
<name>A0ABV5ZGB4_9BACT</name>
<evidence type="ECO:0000256" key="1">
    <source>
        <dbReference type="SAM" id="SignalP"/>
    </source>
</evidence>
<evidence type="ECO:0000313" key="2">
    <source>
        <dbReference type="EMBL" id="MFB9896370.1"/>
    </source>
</evidence>
<dbReference type="RefSeq" id="WP_027952397.1">
    <property type="nucleotide sequence ID" value="NZ_JADU01000018.1"/>
</dbReference>
<dbReference type="PROSITE" id="PS51257">
    <property type="entry name" value="PROKAR_LIPOPROTEIN"/>
    <property type="match status" value="1"/>
</dbReference>
<dbReference type="Proteomes" id="UP001589688">
    <property type="component" value="Unassembled WGS sequence"/>
</dbReference>
<dbReference type="InterPro" id="IPR025366">
    <property type="entry name" value="DUF4270"/>
</dbReference>
<comment type="caution">
    <text evidence="2">The sequence shown here is derived from an EMBL/GenBank/DDBJ whole genome shotgun (WGS) entry which is preliminary data.</text>
</comment>
<dbReference type="Pfam" id="PF14092">
    <property type="entry name" value="DUF4270"/>
    <property type="match status" value="1"/>
</dbReference>
<organism evidence="2 3">
    <name type="scientific">Hallella seregens ATCC 51272</name>
    <dbReference type="NCBI Taxonomy" id="1336250"/>
    <lineage>
        <taxon>Bacteria</taxon>
        <taxon>Pseudomonadati</taxon>
        <taxon>Bacteroidota</taxon>
        <taxon>Bacteroidia</taxon>
        <taxon>Bacteroidales</taxon>
        <taxon>Prevotellaceae</taxon>
        <taxon>Hallella</taxon>
    </lineage>
</organism>
<keyword evidence="1" id="KW-0732">Signal</keyword>
<protein>
    <submittedName>
        <fullName evidence="2">DUF4270 domain-containing protein</fullName>
    </submittedName>
</protein>
<accession>A0ABV5ZGB4</accession>
<proteinExistence type="predicted"/>
<sequence>MKLKYFAGLALVALAMTACDDTTESIGSSLASDGISIETDTFDVATRSIVADSVLSRNATGYLGKVRDPETGAYITGDFMAQFNSLENYEFPPLDSLVTYDAQGNRVFGSKGTIKVDSCEIRLFYSKSYGDTTQTMKITAYEMDKAMNEDRNYYSNFDPMTNGYVRKDGLHKDKVYNLVDYNVAKNKRDTVGYTPYINIKLNEAYTDKNGRQYNNYGSYVMQSYYDHPSYFKNAYTFRNNVVPGFFFKQRSGLGNMAYINNSQLNIYFKYKGQVAYTDSVGGKAVKQYRDTIYDGITVFWGTEEVLQTTTITNDRQTISQLAADKSCTYLKTPAGLFTEMTLPVAEIMKGHEKDTVTSAKVTLQRINNTTTSNYAFDVPQTILMIPKDSLYSFFENGELYNNKNSYVATWSYKKSRTAPSYNNSYTFNNISGMISTMYHSYQNGSKSADWNKVVLVPVTLTTTKASSSSGTTTSKVTKVTNDMSLTSTRLVKGTAANSPIKISVIYSKFK</sequence>
<evidence type="ECO:0000313" key="3">
    <source>
        <dbReference type="Proteomes" id="UP001589688"/>
    </source>
</evidence>
<reference evidence="2 3" key="1">
    <citation type="submission" date="2024-09" db="EMBL/GenBank/DDBJ databases">
        <authorList>
            <person name="Sun Q."/>
            <person name="Mori K."/>
        </authorList>
    </citation>
    <scope>NUCLEOTIDE SEQUENCE [LARGE SCALE GENOMIC DNA]</scope>
    <source>
        <strain evidence="2 3">ATCC 51272</strain>
    </source>
</reference>